<evidence type="ECO:0000313" key="2">
    <source>
        <dbReference type="EMBL" id="OAD19762.1"/>
    </source>
</evidence>
<organism evidence="2 3">
    <name type="scientific">Candidatus Thiomargarita nelsonii</name>
    <dbReference type="NCBI Taxonomy" id="1003181"/>
    <lineage>
        <taxon>Bacteria</taxon>
        <taxon>Pseudomonadati</taxon>
        <taxon>Pseudomonadota</taxon>
        <taxon>Gammaproteobacteria</taxon>
        <taxon>Thiotrichales</taxon>
        <taxon>Thiotrichaceae</taxon>
        <taxon>Thiomargarita</taxon>
    </lineage>
</organism>
<proteinExistence type="predicted"/>
<dbReference type="AlphaFoldDB" id="A0A176RVG4"/>
<dbReference type="EMBL" id="LUTY01002675">
    <property type="protein sequence ID" value="OAD19762.1"/>
    <property type="molecule type" value="Genomic_DNA"/>
</dbReference>
<keyword evidence="3" id="KW-1185">Reference proteome</keyword>
<feature type="transmembrane region" description="Helical" evidence="1">
    <location>
        <begin position="25"/>
        <end position="44"/>
    </location>
</feature>
<reference evidence="2 3" key="1">
    <citation type="submission" date="2016-05" db="EMBL/GenBank/DDBJ databases">
        <title>Single-cell genome of chain-forming Candidatus Thiomargarita nelsonii and comparison to other large sulfur-oxidizing bacteria.</title>
        <authorList>
            <person name="Winkel M."/>
            <person name="Salman V."/>
            <person name="Woyke T."/>
            <person name="Schulz-Vogt H."/>
            <person name="Richter M."/>
            <person name="Flood B."/>
            <person name="Bailey J."/>
            <person name="Amann R."/>
            <person name="Mussmann M."/>
        </authorList>
    </citation>
    <scope>NUCLEOTIDE SEQUENCE [LARGE SCALE GENOMIC DNA]</scope>
    <source>
        <strain evidence="2 3">THI036</strain>
    </source>
</reference>
<comment type="caution">
    <text evidence="2">The sequence shown here is derived from an EMBL/GenBank/DDBJ whole genome shotgun (WGS) entry which is preliminary data.</text>
</comment>
<dbReference type="Proteomes" id="UP000076962">
    <property type="component" value="Unassembled WGS sequence"/>
</dbReference>
<evidence type="ECO:0000313" key="3">
    <source>
        <dbReference type="Proteomes" id="UP000076962"/>
    </source>
</evidence>
<keyword evidence="1" id="KW-1133">Transmembrane helix</keyword>
<evidence type="ECO:0000256" key="1">
    <source>
        <dbReference type="SAM" id="Phobius"/>
    </source>
</evidence>
<sequence length="63" mass="6978">MALTVWVALLGNAEAIFASKYPALISVSVAFVGIWFFDMVNFVGHLSLQMPVNKYLLAIVRYA</sequence>
<accession>A0A176RVG4</accession>
<gene>
    <name evidence="2" type="ORF">THIOM_004589</name>
</gene>
<keyword evidence="1" id="KW-0812">Transmembrane</keyword>
<name>A0A176RVG4_9GAMM</name>
<protein>
    <submittedName>
        <fullName evidence="2">Acetate permease</fullName>
    </submittedName>
</protein>
<keyword evidence="1" id="KW-0472">Membrane</keyword>